<comment type="caution">
    <text evidence="1">The sequence shown here is derived from an EMBL/GenBank/DDBJ whole genome shotgun (WGS) entry which is preliminary data.</text>
</comment>
<dbReference type="Proteomes" id="UP001595636">
    <property type="component" value="Unassembled WGS sequence"/>
</dbReference>
<sequence length="241" mass="26792">MKEIAEKIIELIKGAFPEVLDSKIIVTKLKCRIFSNFISSVESIKICDGVVEDLPVGRMVFKLEELFLRIRDCIMNEGGCRIWGLTFTLYPGGKYEIEYDYNKPADYEDTEDTISGDEINQSLGGLLATEPLPMQMTAEQAYQAIGQCVFQAQDEAGWHLAGVDLTYQPGRQVRMHFWQETAAGKQRAPKVPDHAAMVAAADGAYALYDSLTSQGGVAPDGLSFTLTPEGRMKLDYRYPDA</sequence>
<dbReference type="EMBL" id="JBHRYH010000045">
    <property type="protein sequence ID" value="MFC3627495.1"/>
    <property type="molecule type" value="Genomic_DNA"/>
</dbReference>
<dbReference type="RefSeq" id="WP_390281191.1">
    <property type="nucleotide sequence ID" value="NZ_JBHRYH010000045.1"/>
</dbReference>
<gene>
    <name evidence="1" type="ORF">ACFOKJ_15355</name>
</gene>
<organism evidence="1 2">
    <name type="scientific">Vogesella amnigena</name>
    <dbReference type="NCBI Taxonomy" id="1507449"/>
    <lineage>
        <taxon>Bacteria</taxon>
        <taxon>Pseudomonadati</taxon>
        <taxon>Pseudomonadota</taxon>
        <taxon>Betaproteobacteria</taxon>
        <taxon>Neisseriales</taxon>
        <taxon>Chromobacteriaceae</taxon>
        <taxon>Vogesella</taxon>
    </lineage>
</organism>
<proteinExistence type="predicted"/>
<keyword evidence="2" id="KW-1185">Reference proteome</keyword>
<accession>A0ABV7TXL6</accession>
<protein>
    <submittedName>
        <fullName evidence="1">Uncharacterized protein</fullName>
    </submittedName>
</protein>
<name>A0ABV7TXL6_9NEIS</name>
<evidence type="ECO:0000313" key="1">
    <source>
        <dbReference type="EMBL" id="MFC3627495.1"/>
    </source>
</evidence>
<evidence type="ECO:0000313" key="2">
    <source>
        <dbReference type="Proteomes" id="UP001595636"/>
    </source>
</evidence>
<reference evidence="2" key="1">
    <citation type="journal article" date="2019" name="Int. J. Syst. Evol. Microbiol.">
        <title>The Global Catalogue of Microorganisms (GCM) 10K type strain sequencing project: providing services to taxonomists for standard genome sequencing and annotation.</title>
        <authorList>
            <consortium name="The Broad Institute Genomics Platform"/>
            <consortium name="The Broad Institute Genome Sequencing Center for Infectious Disease"/>
            <person name="Wu L."/>
            <person name="Ma J."/>
        </authorList>
    </citation>
    <scope>NUCLEOTIDE SEQUENCE [LARGE SCALE GENOMIC DNA]</scope>
    <source>
        <strain evidence="2">KCTC 42195</strain>
    </source>
</reference>